<name>A0A5C1ICJ5_9SPHI</name>
<dbReference type="Pfam" id="PF00561">
    <property type="entry name" value="Abhydrolase_1"/>
    <property type="match status" value="1"/>
</dbReference>
<dbReference type="InterPro" id="IPR029058">
    <property type="entry name" value="AB_hydrolase_fold"/>
</dbReference>
<dbReference type="Proteomes" id="UP000251402">
    <property type="component" value="Chromosome"/>
</dbReference>
<dbReference type="InterPro" id="IPR000073">
    <property type="entry name" value="AB_hydrolase_1"/>
</dbReference>
<organism evidence="3 4">
    <name type="scientific">Mucilaginibacter rubeus</name>
    <dbReference type="NCBI Taxonomy" id="2027860"/>
    <lineage>
        <taxon>Bacteria</taxon>
        <taxon>Pseudomonadati</taxon>
        <taxon>Bacteroidota</taxon>
        <taxon>Sphingobacteriia</taxon>
        <taxon>Sphingobacteriales</taxon>
        <taxon>Sphingobacteriaceae</taxon>
        <taxon>Mucilaginibacter</taxon>
    </lineage>
</organism>
<sequence>MNDVLNRNNVNVVGNGAQVMLFAHGFGRDQNAWKFVTEAFTDVYKVELFDNTGSGKSDISLHNSDKYSKLDGYAQGIIEICQALNLDNVFFVGHSVSSMIGLLAAIEKPEYFSKLILLGPSPLYLNAENYNGGFAQKDLEGLFEFMENNYLGWSSAMAPAIMGNPGRPELGEFLTDSFCSTDPNAARDFARVTFFSDNRALRDQQRLPLIQFSMS</sequence>
<dbReference type="Gene3D" id="3.40.50.1820">
    <property type="entry name" value="alpha/beta hydrolase"/>
    <property type="match status" value="1"/>
</dbReference>
<evidence type="ECO:0000259" key="2">
    <source>
        <dbReference type="Pfam" id="PF00561"/>
    </source>
</evidence>
<proteinExistence type="inferred from homology"/>
<dbReference type="SUPFAM" id="SSF53474">
    <property type="entry name" value="alpha/beta-Hydrolases"/>
    <property type="match status" value="1"/>
</dbReference>
<dbReference type="GO" id="GO:0016787">
    <property type="term" value="F:hydrolase activity"/>
    <property type="evidence" value="ECO:0007669"/>
    <property type="project" value="UniProtKB-KW"/>
</dbReference>
<feature type="domain" description="AB hydrolase-1" evidence="2">
    <location>
        <begin position="19"/>
        <end position="133"/>
    </location>
</feature>
<keyword evidence="4" id="KW-1185">Reference proteome</keyword>
<evidence type="ECO:0000256" key="1">
    <source>
        <dbReference type="ARBA" id="ARBA00008645"/>
    </source>
</evidence>
<protein>
    <submittedName>
        <fullName evidence="3">Alpha/beta hydrolase</fullName>
    </submittedName>
</protein>
<dbReference type="EMBL" id="CP043450">
    <property type="protein sequence ID" value="QEM14391.1"/>
    <property type="molecule type" value="Genomic_DNA"/>
</dbReference>
<dbReference type="PANTHER" id="PTHR43039">
    <property type="entry name" value="ESTERASE-RELATED"/>
    <property type="match status" value="1"/>
</dbReference>
<dbReference type="AlphaFoldDB" id="A0A5C1ICJ5"/>
<dbReference type="KEGG" id="mrub:DEO27_007865"/>
<reference evidence="3" key="1">
    <citation type="submission" date="2019-08" db="EMBL/GenBank/DDBJ databases">
        <title>Comparative genome analysis confer to the adaptation heavy metal polluted environment.</title>
        <authorList>
            <person name="Li Y."/>
        </authorList>
    </citation>
    <scope>NUCLEOTIDE SEQUENCE [LARGE SCALE GENOMIC DNA]</scope>
    <source>
        <strain evidence="3">P1</strain>
    </source>
</reference>
<evidence type="ECO:0000313" key="3">
    <source>
        <dbReference type="EMBL" id="QEM14391.1"/>
    </source>
</evidence>
<dbReference type="OrthoDB" id="9780932at2"/>
<evidence type="ECO:0000313" key="4">
    <source>
        <dbReference type="Proteomes" id="UP000251402"/>
    </source>
</evidence>
<gene>
    <name evidence="3" type="ORF">DEO27_007865</name>
</gene>
<accession>A0A5C1ICJ5</accession>
<keyword evidence="3" id="KW-0378">Hydrolase</keyword>
<comment type="similarity">
    <text evidence="1">Belongs to the AB hydrolase superfamily.</text>
</comment>